<gene>
    <name evidence="2" type="ORF">FIE12Z_7386</name>
</gene>
<feature type="region of interest" description="Disordered" evidence="1">
    <location>
        <begin position="31"/>
        <end position="125"/>
    </location>
</feature>
<protein>
    <submittedName>
        <fullName evidence="2">Uncharacterized protein</fullName>
    </submittedName>
</protein>
<proteinExistence type="predicted"/>
<feature type="compositionally biased region" description="Polar residues" evidence="1">
    <location>
        <begin position="68"/>
        <end position="80"/>
    </location>
</feature>
<evidence type="ECO:0000256" key="1">
    <source>
        <dbReference type="SAM" id="MobiDB-lite"/>
    </source>
</evidence>
<dbReference type="Proteomes" id="UP000265631">
    <property type="component" value="Unassembled WGS sequence"/>
</dbReference>
<reference evidence="2 3" key="1">
    <citation type="journal article" date="2018" name="PLoS Pathog.">
        <title>Evolution of structural diversity of trichothecenes, a family of toxins produced by plant pathogenic and entomopathogenic fungi.</title>
        <authorList>
            <person name="Proctor R.H."/>
            <person name="McCormick S.P."/>
            <person name="Kim H.S."/>
            <person name="Cardoza R.E."/>
            <person name="Stanley A.M."/>
            <person name="Lindo L."/>
            <person name="Kelly A."/>
            <person name="Brown D.W."/>
            <person name="Lee T."/>
            <person name="Vaughan M.M."/>
            <person name="Alexander N.J."/>
            <person name="Busman M."/>
            <person name="Gutierrez S."/>
        </authorList>
    </citation>
    <scope>NUCLEOTIDE SEQUENCE [LARGE SCALE GENOMIC DNA]</scope>
    <source>
        <strain evidence="2 3">NRRL 13405</strain>
    </source>
</reference>
<feature type="compositionally biased region" description="Basic and acidic residues" evidence="1">
    <location>
        <begin position="83"/>
        <end position="106"/>
    </location>
</feature>
<dbReference type="AlphaFoldDB" id="A0A395MKF1"/>
<evidence type="ECO:0000313" key="3">
    <source>
        <dbReference type="Proteomes" id="UP000265631"/>
    </source>
</evidence>
<accession>A0A395MKF1</accession>
<dbReference type="EMBL" id="PXXK01000212">
    <property type="protein sequence ID" value="RFN48337.1"/>
    <property type="molecule type" value="Genomic_DNA"/>
</dbReference>
<keyword evidence="3" id="KW-1185">Reference proteome</keyword>
<comment type="caution">
    <text evidence="2">The sequence shown here is derived from an EMBL/GenBank/DDBJ whole genome shotgun (WGS) entry which is preliminary data.</text>
</comment>
<evidence type="ECO:0000313" key="2">
    <source>
        <dbReference type="EMBL" id="RFN48337.1"/>
    </source>
</evidence>
<sequence>MRNSRSILNLVRVQSLAPRQFSTLPAMRQIERGNDENVSHATGPSKVPKNLQEAVPKGVEEALPDSIHPTSKNPKQSTNKSHAKNDGEESVVPKKIQEKLPEEIERAVPNALHDTGDTPVTGKKE</sequence>
<organism evidence="2 3">
    <name type="scientific">Fusarium flagelliforme</name>
    <dbReference type="NCBI Taxonomy" id="2675880"/>
    <lineage>
        <taxon>Eukaryota</taxon>
        <taxon>Fungi</taxon>
        <taxon>Dikarya</taxon>
        <taxon>Ascomycota</taxon>
        <taxon>Pezizomycotina</taxon>
        <taxon>Sordariomycetes</taxon>
        <taxon>Hypocreomycetidae</taxon>
        <taxon>Hypocreales</taxon>
        <taxon>Nectriaceae</taxon>
        <taxon>Fusarium</taxon>
        <taxon>Fusarium incarnatum-equiseti species complex</taxon>
    </lineage>
</organism>
<name>A0A395MKF1_9HYPO</name>